<evidence type="ECO:0000313" key="2">
    <source>
        <dbReference type="Proteomes" id="UP000828941"/>
    </source>
</evidence>
<sequence>MPTPVSSARQYLTEEAARALDDAVAVARRRNHAQTTSLHIVSALLTLPSSTLRDACRRARSCSYSPRLQFQALELSVGVSLDRLPTSKNIEEEPPVSNSLMAAIKRSQANQRRHPESFHLLQMYNQQQQTTSFLKVELKQFILSILDDPIVSRVFGEAGFRSCDIKIALLQPPMPQASQFSRSRYTPIFLPNLTGSEMGRPGFNFPFMGNPGIEDGDENCRRIGEVLSRKTNRNPLLMGVSAKGALRSFIESVQKGRGGVFPAELTGLNIICIDKEISEFLVECGSEEKMGLKFKDLNLMAEQCPGPGIAVNYGELEAFIGDAVSTAAVRFVVSQLTSLLQIHGGKLWLVGVAGTSDTYSKFLDLFPKVEKDWDLYILPMTSVTYSTQGLYSKSSLMGSFVPFGGFFSTPPEFENPVSSTNQSFTCCHVCKEKYEKEVADVGKIGPTASPSDCSKSLPWLQKKKVNVDVDEGLDVAKTSEDKTLNAKVLGLQKKWSDICRSDHHTQSLSEADISQTRFPSTMGLIFGSGFKESSSKDPPSQSSQSIFPSKQILPVPVLTSTVDANTGSDQVAKVSKSQQTDMQSPRIASPSTVDCRSSSCLNCVTTDLGLGTLYTSPAREPNTTLLNCKSPSSLTSVTTDLGLGTIYRSAAQEPNTPRLRDHKEHHHHLSNSPSTDLDATNESSSQPKAQSLCSGPNLEGKFDSLDFKSLNLRLTEKVCWQDEAIYAIGRTLSLYRSGIGKHRGSHVRGDIWLALRGPDSVGKKKIASALAEVISGNTESLISVDLGSQDRVHPSNSIFECQKSYCFDVLTRKTVVDYIAGELSKKPQSVVFLENVEKADILLQTSLFQAIRLGKFPDSHGREISINNTIFLVTSTAYKGNSTSLSEEHAMFSEETILEAKRCPVKLLLGHTSEDVKRSGGTNVKIAPKRTLNPTSSNKRNLPQGCDSSEQTTASKMPRRDPETSRSNLDLNMPLEEVEEEIHHNACKSESSVKNSEAWLKDFFSQIEEVAFKPFNFDALAENFLKSISMQFQRRFRSEVLLEIEYEVMVQILAAAWLSDKKYAVEDWVEHVLGRCFNEAQHKHHPGAQCVMKLVTCEDTCWVWVAVLQSGARRRRRYGAAAVALSFVACIGLLMVDVEDEMAVETEN</sequence>
<proteinExistence type="predicted"/>
<evidence type="ECO:0000313" key="1">
    <source>
        <dbReference type="EMBL" id="KAI4318191.1"/>
    </source>
</evidence>
<organism evidence="1 2">
    <name type="scientific">Bauhinia variegata</name>
    <name type="common">Purple orchid tree</name>
    <name type="synonym">Phanera variegata</name>
    <dbReference type="NCBI Taxonomy" id="167791"/>
    <lineage>
        <taxon>Eukaryota</taxon>
        <taxon>Viridiplantae</taxon>
        <taxon>Streptophyta</taxon>
        <taxon>Embryophyta</taxon>
        <taxon>Tracheophyta</taxon>
        <taxon>Spermatophyta</taxon>
        <taxon>Magnoliopsida</taxon>
        <taxon>eudicotyledons</taxon>
        <taxon>Gunneridae</taxon>
        <taxon>Pentapetalae</taxon>
        <taxon>rosids</taxon>
        <taxon>fabids</taxon>
        <taxon>Fabales</taxon>
        <taxon>Fabaceae</taxon>
        <taxon>Cercidoideae</taxon>
        <taxon>Cercideae</taxon>
        <taxon>Bauhiniinae</taxon>
        <taxon>Bauhinia</taxon>
    </lineage>
</organism>
<accession>A0ACB9M3T5</accession>
<dbReference type="EMBL" id="CM039435">
    <property type="protein sequence ID" value="KAI4318191.1"/>
    <property type="molecule type" value="Genomic_DNA"/>
</dbReference>
<keyword evidence="2" id="KW-1185">Reference proteome</keyword>
<comment type="caution">
    <text evidence="1">The sequence shown here is derived from an EMBL/GenBank/DDBJ whole genome shotgun (WGS) entry which is preliminary data.</text>
</comment>
<protein>
    <submittedName>
        <fullName evidence="1">Uncharacterized protein</fullName>
    </submittedName>
</protein>
<dbReference type="Proteomes" id="UP000828941">
    <property type="component" value="Chromosome 10"/>
</dbReference>
<name>A0ACB9M3T5_BAUVA</name>
<gene>
    <name evidence="1" type="ORF">L6164_025990</name>
</gene>
<reference evidence="1 2" key="1">
    <citation type="journal article" date="2022" name="DNA Res.">
        <title>Chromosomal-level genome assembly of the orchid tree Bauhinia variegata (Leguminosae; Cercidoideae) supports the allotetraploid origin hypothesis of Bauhinia.</title>
        <authorList>
            <person name="Zhong Y."/>
            <person name="Chen Y."/>
            <person name="Zheng D."/>
            <person name="Pang J."/>
            <person name="Liu Y."/>
            <person name="Luo S."/>
            <person name="Meng S."/>
            <person name="Qian L."/>
            <person name="Wei D."/>
            <person name="Dai S."/>
            <person name="Zhou R."/>
        </authorList>
    </citation>
    <scope>NUCLEOTIDE SEQUENCE [LARGE SCALE GENOMIC DNA]</scope>
    <source>
        <strain evidence="1">BV-YZ2020</strain>
    </source>
</reference>